<reference evidence="2" key="1">
    <citation type="journal article" date="2019" name="Int. J. Syst. Evol. Microbiol.">
        <title>The Global Catalogue of Microorganisms (GCM) 10K type strain sequencing project: providing services to taxonomists for standard genome sequencing and annotation.</title>
        <authorList>
            <consortium name="The Broad Institute Genomics Platform"/>
            <consortium name="The Broad Institute Genome Sequencing Center for Infectious Disease"/>
            <person name="Wu L."/>
            <person name="Ma J."/>
        </authorList>
    </citation>
    <scope>NUCLEOTIDE SEQUENCE [LARGE SCALE GENOMIC DNA]</scope>
    <source>
        <strain evidence="2">JCM 4586</strain>
    </source>
</reference>
<dbReference type="EMBL" id="BMUT01000002">
    <property type="protein sequence ID" value="GGX69874.1"/>
    <property type="molecule type" value="Genomic_DNA"/>
</dbReference>
<evidence type="ECO:0000313" key="1">
    <source>
        <dbReference type="EMBL" id="GGX69874.1"/>
    </source>
</evidence>
<dbReference type="Proteomes" id="UP000659223">
    <property type="component" value="Unassembled WGS sequence"/>
</dbReference>
<name>A0ABQ2Y8Q8_9ACTN</name>
<protein>
    <submittedName>
        <fullName evidence="1">Uncharacterized protein</fullName>
    </submittedName>
</protein>
<sequence length="90" mass="10188">MKGPYGWLMSVFIKLVENRPPKEYANDRTADISYDDTVEGNAEITYQYDVLPGGTLRILRVTKGEEAVIHAVYAPGLWFRVEGFCRGTTE</sequence>
<accession>A0ABQ2Y8Q8</accession>
<proteinExistence type="predicted"/>
<evidence type="ECO:0000313" key="2">
    <source>
        <dbReference type="Proteomes" id="UP000659223"/>
    </source>
</evidence>
<organism evidence="1 2">
    <name type="scientific">Streptomyces hiroshimensis</name>
    <dbReference type="NCBI Taxonomy" id="66424"/>
    <lineage>
        <taxon>Bacteria</taxon>
        <taxon>Bacillati</taxon>
        <taxon>Actinomycetota</taxon>
        <taxon>Actinomycetes</taxon>
        <taxon>Kitasatosporales</taxon>
        <taxon>Streptomycetaceae</taxon>
        <taxon>Streptomyces</taxon>
    </lineage>
</organism>
<gene>
    <name evidence="1" type="ORF">GCM10010324_13580</name>
</gene>
<keyword evidence="2" id="KW-1185">Reference proteome</keyword>
<comment type="caution">
    <text evidence="1">The sequence shown here is derived from an EMBL/GenBank/DDBJ whole genome shotgun (WGS) entry which is preliminary data.</text>
</comment>